<dbReference type="InterPro" id="IPR050061">
    <property type="entry name" value="MurCDEF_pg_biosynth"/>
</dbReference>
<organism evidence="2">
    <name type="scientific">marine sediment metagenome</name>
    <dbReference type="NCBI Taxonomy" id="412755"/>
    <lineage>
        <taxon>unclassified sequences</taxon>
        <taxon>metagenomes</taxon>
        <taxon>ecological metagenomes</taxon>
    </lineage>
</organism>
<evidence type="ECO:0000259" key="1">
    <source>
        <dbReference type="Pfam" id="PF02875"/>
    </source>
</evidence>
<dbReference type="AlphaFoldDB" id="X0VMH0"/>
<comment type="caution">
    <text evidence="2">The sequence shown here is derived from an EMBL/GenBank/DDBJ whole genome shotgun (WGS) entry which is preliminary data.</text>
</comment>
<feature type="domain" description="Mur ligase C-terminal" evidence="1">
    <location>
        <begin position="21"/>
        <end position="153"/>
    </location>
</feature>
<dbReference type="EMBL" id="BARS01031550">
    <property type="protein sequence ID" value="GAG19420.1"/>
    <property type="molecule type" value="Genomic_DNA"/>
</dbReference>
<dbReference type="InterPro" id="IPR004101">
    <property type="entry name" value="Mur_ligase_C"/>
</dbReference>
<dbReference type="PANTHER" id="PTHR43445:SF3">
    <property type="entry name" value="UDP-N-ACETYLMURAMATE--L-ALANINE LIGASE"/>
    <property type="match status" value="1"/>
</dbReference>
<protein>
    <recommendedName>
        <fullName evidence="1">Mur ligase C-terminal domain-containing protein</fullName>
    </recommendedName>
</protein>
<feature type="non-terminal residue" evidence="2">
    <location>
        <position position="1"/>
    </location>
</feature>
<dbReference type="Gene3D" id="3.90.190.20">
    <property type="entry name" value="Mur ligase, C-terminal domain"/>
    <property type="match status" value="1"/>
</dbReference>
<proteinExistence type="predicted"/>
<sequence>HCGADCDAILRSLSTFGGVGRRMELKGISRGITVVDDYAHHPTEIQASLRAIGEAYEPQRLWVVFQPHQHSRTRLMMEDFAMSFGLADVTLVPDIYFVRDSEAEKQAVSSEDMVSEIRRAGGDARYLQTFDEIAEVLEAELRPGDCLVTMGAGSVYQVADQMLARLSRKAGTAGG</sequence>
<dbReference type="InterPro" id="IPR036615">
    <property type="entry name" value="Mur_ligase_C_dom_sf"/>
</dbReference>
<dbReference type="GO" id="GO:0016881">
    <property type="term" value="F:acid-amino acid ligase activity"/>
    <property type="evidence" value="ECO:0007669"/>
    <property type="project" value="InterPro"/>
</dbReference>
<accession>X0VMH0</accession>
<evidence type="ECO:0000313" key="2">
    <source>
        <dbReference type="EMBL" id="GAG19420.1"/>
    </source>
</evidence>
<reference evidence="2" key="1">
    <citation type="journal article" date="2014" name="Front. Microbiol.">
        <title>High frequency of phylogenetically diverse reductive dehalogenase-homologous genes in deep subseafloor sedimentary metagenomes.</title>
        <authorList>
            <person name="Kawai M."/>
            <person name="Futagami T."/>
            <person name="Toyoda A."/>
            <person name="Takaki Y."/>
            <person name="Nishi S."/>
            <person name="Hori S."/>
            <person name="Arai W."/>
            <person name="Tsubouchi T."/>
            <person name="Morono Y."/>
            <person name="Uchiyama I."/>
            <person name="Ito T."/>
            <person name="Fujiyama A."/>
            <person name="Inagaki F."/>
            <person name="Takami H."/>
        </authorList>
    </citation>
    <scope>NUCLEOTIDE SEQUENCE</scope>
    <source>
        <strain evidence="2">Expedition CK06-06</strain>
    </source>
</reference>
<name>X0VMH0_9ZZZZ</name>
<dbReference type="Pfam" id="PF02875">
    <property type="entry name" value="Mur_ligase_C"/>
    <property type="match status" value="1"/>
</dbReference>
<dbReference type="SUPFAM" id="SSF53244">
    <property type="entry name" value="MurD-like peptide ligases, peptide-binding domain"/>
    <property type="match status" value="1"/>
</dbReference>
<gene>
    <name evidence="2" type="ORF">S01H1_49088</name>
</gene>
<dbReference type="PANTHER" id="PTHR43445">
    <property type="entry name" value="UDP-N-ACETYLMURAMATE--L-ALANINE LIGASE-RELATED"/>
    <property type="match status" value="1"/>
</dbReference>